<dbReference type="CDD" id="cd02933">
    <property type="entry name" value="OYE_like_FMN"/>
    <property type="match status" value="1"/>
</dbReference>
<name>A0A136J093_9PEZI</name>
<accession>A0A136J093</accession>
<dbReference type="GO" id="GO:0010181">
    <property type="term" value="F:FMN binding"/>
    <property type="evidence" value="ECO:0007669"/>
    <property type="project" value="InterPro"/>
</dbReference>
<evidence type="ECO:0000313" key="4">
    <source>
        <dbReference type="Proteomes" id="UP000070501"/>
    </source>
</evidence>
<protein>
    <recommendedName>
        <fullName evidence="2">NADH:flavin oxidoreductase/NADH oxidase N-terminal domain-containing protein</fullName>
    </recommendedName>
</protein>
<sequence>MGSTAPPNPAESRLFKPVKIGNTQLQHRVVLAPLTRNRNNDVHKPIIPLMQTYYGDRASVPGTLVISEATSISHQEEGQANVPGFVSDEQVAAWKQIIDSVHSKGSVWFQQLWALGRAATPEFIAKKGLPYRSASATPMKGSDAVPAEMTEAEILETIQAFVDTAKRVRAAGGDGVEIHGAHGYLLDQFLSDAVNKRTDKWGGSIENRARLYLEVIKAVSDAIGPEHVALRLSPYAGFQGATKSDIVEQYSYLMRELKKLDLPLAYISLVEARGDPATIVLGADELHKGKTLDFILDIWDNKSPVLVAGGYEPETAQRAVDEHYKKWDVLVVFGRHFLANPDLPFRIRHGLPLNKYNRDTFYIKMSEEGYNDYPFSEEFLAAKDKSVSV</sequence>
<dbReference type="SUPFAM" id="SSF51395">
    <property type="entry name" value="FMN-linked oxidoreductases"/>
    <property type="match status" value="1"/>
</dbReference>
<evidence type="ECO:0000259" key="2">
    <source>
        <dbReference type="Pfam" id="PF00724"/>
    </source>
</evidence>
<dbReference type="Proteomes" id="UP000070501">
    <property type="component" value="Unassembled WGS sequence"/>
</dbReference>
<dbReference type="EMBL" id="KQ964252">
    <property type="protein sequence ID" value="KXJ90426.1"/>
    <property type="molecule type" value="Genomic_DNA"/>
</dbReference>
<evidence type="ECO:0000313" key="3">
    <source>
        <dbReference type="EMBL" id="KXJ90426.1"/>
    </source>
</evidence>
<keyword evidence="1" id="KW-0285">Flavoprotein</keyword>
<dbReference type="OrthoDB" id="276546at2759"/>
<proteinExistence type="predicted"/>
<dbReference type="FunCoup" id="A0A136J093">
    <property type="interactions" value="782"/>
</dbReference>
<dbReference type="PANTHER" id="PTHR22893">
    <property type="entry name" value="NADH OXIDOREDUCTASE-RELATED"/>
    <property type="match status" value="1"/>
</dbReference>
<dbReference type="PANTHER" id="PTHR22893:SF91">
    <property type="entry name" value="NADPH DEHYDROGENASE 2-RELATED"/>
    <property type="match status" value="1"/>
</dbReference>
<dbReference type="Pfam" id="PF00724">
    <property type="entry name" value="Oxidored_FMN"/>
    <property type="match status" value="1"/>
</dbReference>
<feature type="domain" description="NADH:flavin oxidoreductase/NADH oxidase N-terminal" evidence="2">
    <location>
        <begin position="14"/>
        <end position="354"/>
    </location>
</feature>
<gene>
    <name evidence="3" type="ORF">Micbo1qcDRAFT_226380</name>
</gene>
<dbReference type="STRING" id="196109.A0A136J093"/>
<dbReference type="InterPro" id="IPR013785">
    <property type="entry name" value="Aldolase_TIM"/>
</dbReference>
<dbReference type="FunFam" id="3.20.20.70:FF:000138">
    <property type="entry name" value="NADPH dehydrogenase 1"/>
    <property type="match status" value="1"/>
</dbReference>
<dbReference type="InParanoid" id="A0A136J093"/>
<keyword evidence="4" id="KW-1185">Reference proteome</keyword>
<dbReference type="AlphaFoldDB" id="A0A136J093"/>
<evidence type="ECO:0000256" key="1">
    <source>
        <dbReference type="ARBA" id="ARBA00022630"/>
    </source>
</evidence>
<dbReference type="GO" id="GO:0003959">
    <property type="term" value="F:NADPH dehydrogenase activity"/>
    <property type="evidence" value="ECO:0007669"/>
    <property type="project" value="TreeGrafter"/>
</dbReference>
<dbReference type="InterPro" id="IPR001155">
    <property type="entry name" value="OxRdtase_FMN_N"/>
</dbReference>
<organism evidence="3 4">
    <name type="scientific">Microdochium bolleyi</name>
    <dbReference type="NCBI Taxonomy" id="196109"/>
    <lineage>
        <taxon>Eukaryota</taxon>
        <taxon>Fungi</taxon>
        <taxon>Dikarya</taxon>
        <taxon>Ascomycota</taxon>
        <taxon>Pezizomycotina</taxon>
        <taxon>Sordariomycetes</taxon>
        <taxon>Xylariomycetidae</taxon>
        <taxon>Xylariales</taxon>
        <taxon>Microdochiaceae</taxon>
        <taxon>Microdochium</taxon>
    </lineage>
</organism>
<reference evidence="4" key="1">
    <citation type="submission" date="2016-02" db="EMBL/GenBank/DDBJ databases">
        <title>Draft genome sequence of Microdochium bolleyi, a fungal endophyte of beachgrass.</title>
        <authorList>
            <consortium name="DOE Joint Genome Institute"/>
            <person name="David A.S."/>
            <person name="May G."/>
            <person name="Haridas S."/>
            <person name="Lim J."/>
            <person name="Wang M."/>
            <person name="Labutti K."/>
            <person name="Lipzen A."/>
            <person name="Barry K."/>
            <person name="Grigoriev I.V."/>
        </authorList>
    </citation>
    <scope>NUCLEOTIDE SEQUENCE [LARGE SCALE GENOMIC DNA]</scope>
    <source>
        <strain evidence="4">J235TASD1</strain>
    </source>
</reference>
<dbReference type="InterPro" id="IPR045247">
    <property type="entry name" value="Oye-like"/>
</dbReference>
<dbReference type="Gene3D" id="3.20.20.70">
    <property type="entry name" value="Aldolase class I"/>
    <property type="match status" value="1"/>
</dbReference>